<keyword evidence="4" id="KW-1185">Reference proteome</keyword>
<dbReference type="AlphaFoldDB" id="A0A8T0TGL3"/>
<feature type="chain" id="PRO_5035858193" description="Secreted protein" evidence="2">
    <location>
        <begin position="27"/>
        <end position="172"/>
    </location>
</feature>
<accession>A0A8T0TGL3</accession>
<sequence length="172" mass="19089">MPPPLLTSPAPFPAAVVALFLPCAAAALPWPCHVHARRAHPCAPAEFVALARTRLRRLHSCVTPSRRSWRPEPRGAPTRLAQPRRTTTSRTRACSALHGHRPALADPAPRFWLSRPPRTRTPEPRRLEPSPLLVSPWPKPCLACRCRTRAALVLPPLDLAAPQARFPQRLRA</sequence>
<feature type="region of interest" description="Disordered" evidence="1">
    <location>
        <begin position="108"/>
        <end position="128"/>
    </location>
</feature>
<comment type="caution">
    <text evidence="3">The sequence shown here is derived from an EMBL/GenBank/DDBJ whole genome shotgun (WGS) entry which is preliminary data.</text>
</comment>
<protein>
    <recommendedName>
        <fullName evidence="5">Secreted protein</fullName>
    </recommendedName>
</protein>
<evidence type="ECO:0000313" key="4">
    <source>
        <dbReference type="Proteomes" id="UP000823388"/>
    </source>
</evidence>
<keyword evidence="2" id="KW-0732">Signal</keyword>
<evidence type="ECO:0000256" key="1">
    <source>
        <dbReference type="SAM" id="MobiDB-lite"/>
    </source>
</evidence>
<evidence type="ECO:0000313" key="3">
    <source>
        <dbReference type="EMBL" id="KAG2610951.1"/>
    </source>
</evidence>
<evidence type="ECO:0008006" key="5">
    <source>
        <dbReference type="Google" id="ProtNLM"/>
    </source>
</evidence>
<feature type="region of interest" description="Disordered" evidence="1">
    <location>
        <begin position="66"/>
        <end position="89"/>
    </location>
</feature>
<dbReference type="EMBL" id="CM029043">
    <property type="protein sequence ID" value="KAG2610951.1"/>
    <property type="molecule type" value="Genomic_DNA"/>
</dbReference>
<organism evidence="3 4">
    <name type="scientific">Panicum virgatum</name>
    <name type="common">Blackwell switchgrass</name>
    <dbReference type="NCBI Taxonomy" id="38727"/>
    <lineage>
        <taxon>Eukaryota</taxon>
        <taxon>Viridiplantae</taxon>
        <taxon>Streptophyta</taxon>
        <taxon>Embryophyta</taxon>
        <taxon>Tracheophyta</taxon>
        <taxon>Spermatophyta</taxon>
        <taxon>Magnoliopsida</taxon>
        <taxon>Liliopsida</taxon>
        <taxon>Poales</taxon>
        <taxon>Poaceae</taxon>
        <taxon>PACMAD clade</taxon>
        <taxon>Panicoideae</taxon>
        <taxon>Panicodae</taxon>
        <taxon>Paniceae</taxon>
        <taxon>Panicinae</taxon>
        <taxon>Panicum</taxon>
        <taxon>Panicum sect. Hiantes</taxon>
    </lineage>
</organism>
<name>A0A8T0TGL3_PANVG</name>
<evidence type="ECO:0000256" key="2">
    <source>
        <dbReference type="SAM" id="SignalP"/>
    </source>
</evidence>
<gene>
    <name evidence="3" type="ORF">PVAP13_4KG222805</name>
</gene>
<proteinExistence type="predicted"/>
<reference evidence="3" key="1">
    <citation type="submission" date="2020-05" db="EMBL/GenBank/DDBJ databases">
        <title>WGS assembly of Panicum virgatum.</title>
        <authorList>
            <person name="Lovell J.T."/>
            <person name="Jenkins J."/>
            <person name="Shu S."/>
            <person name="Juenger T.E."/>
            <person name="Schmutz J."/>
        </authorList>
    </citation>
    <scope>NUCLEOTIDE SEQUENCE</scope>
    <source>
        <strain evidence="3">AP13</strain>
    </source>
</reference>
<feature type="signal peptide" evidence="2">
    <location>
        <begin position="1"/>
        <end position="26"/>
    </location>
</feature>
<dbReference type="Proteomes" id="UP000823388">
    <property type="component" value="Chromosome 4K"/>
</dbReference>